<keyword evidence="7" id="KW-1185">Reference proteome</keyword>
<dbReference type="Pfam" id="PF03466">
    <property type="entry name" value="LysR_substrate"/>
    <property type="match status" value="1"/>
</dbReference>
<dbReference type="Gene3D" id="3.40.190.290">
    <property type="match status" value="1"/>
</dbReference>
<dbReference type="PRINTS" id="PR00039">
    <property type="entry name" value="HTHLYSR"/>
</dbReference>
<dbReference type="Gene3D" id="1.10.10.10">
    <property type="entry name" value="Winged helix-like DNA-binding domain superfamily/Winged helix DNA-binding domain"/>
    <property type="match status" value="1"/>
</dbReference>
<evidence type="ECO:0000256" key="4">
    <source>
        <dbReference type="ARBA" id="ARBA00023163"/>
    </source>
</evidence>
<dbReference type="PROSITE" id="PS50931">
    <property type="entry name" value="HTH_LYSR"/>
    <property type="match status" value="1"/>
</dbReference>
<sequence>MELRHLEYFLAIAEELNFTRAARRLHVAQSGISAAVRSLERELGAPLFERTSKRVALTDAGTALLPEARNTLAAARAARDAVDQVRGGLRGTLTIGTLTSVDILDLPGLFGRFHAEHPEVAIRLQAAPSGSAGLAQALVAGTLDAAFLSFPGPAPAGLTVRTLASVPMLALLPAGHPLAGRAELDLADLAAEPFVDSPVGYGNRAVVDHRMAAEGLNRHVSIEVADIRTAADFVRQGLGVAVLPSFAIPTADPRLAVSPLAGATSHWTLHIATSATRRPSAALRALLALVDRYVRLPGAADTFG</sequence>
<dbReference type="PANTHER" id="PTHR30346">
    <property type="entry name" value="TRANSCRIPTIONAL DUAL REGULATOR HCAR-RELATED"/>
    <property type="match status" value="1"/>
</dbReference>
<protein>
    <submittedName>
        <fullName evidence="6">LysR family transcriptional regulator</fullName>
    </submittedName>
</protein>
<dbReference type="InterPro" id="IPR005119">
    <property type="entry name" value="LysR_subst-bd"/>
</dbReference>
<reference evidence="7" key="1">
    <citation type="submission" date="2023-07" db="EMBL/GenBank/DDBJ databases">
        <title>30 novel species of actinomycetes from the DSMZ collection.</title>
        <authorList>
            <person name="Nouioui I."/>
        </authorList>
    </citation>
    <scope>NUCLEOTIDE SEQUENCE [LARGE SCALE GENOMIC DNA]</scope>
    <source>
        <strain evidence="7">DSM 44918</strain>
    </source>
</reference>
<evidence type="ECO:0000313" key="7">
    <source>
        <dbReference type="Proteomes" id="UP001183420"/>
    </source>
</evidence>
<name>A0ABU2LHJ4_9ACTN</name>
<evidence type="ECO:0000256" key="1">
    <source>
        <dbReference type="ARBA" id="ARBA00009437"/>
    </source>
</evidence>
<comment type="similarity">
    <text evidence="1">Belongs to the LysR transcriptional regulatory family.</text>
</comment>
<dbReference type="InterPro" id="IPR036388">
    <property type="entry name" value="WH-like_DNA-bd_sf"/>
</dbReference>
<keyword evidence="3" id="KW-0238">DNA-binding</keyword>
<comment type="caution">
    <text evidence="6">The sequence shown here is derived from an EMBL/GenBank/DDBJ whole genome shotgun (WGS) entry which is preliminary data.</text>
</comment>
<dbReference type="Proteomes" id="UP001183420">
    <property type="component" value="Unassembled WGS sequence"/>
</dbReference>
<dbReference type="SUPFAM" id="SSF46785">
    <property type="entry name" value="Winged helix' DNA-binding domain"/>
    <property type="match status" value="1"/>
</dbReference>
<evidence type="ECO:0000313" key="6">
    <source>
        <dbReference type="EMBL" id="MDT0317065.1"/>
    </source>
</evidence>
<dbReference type="SUPFAM" id="SSF53850">
    <property type="entry name" value="Periplasmic binding protein-like II"/>
    <property type="match status" value="1"/>
</dbReference>
<gene>
    <name evidence="6" type="ORF">RNC47_01790</name>
</gene>
<accession>A0ABU2LHJ4</accession>
<organism evidence="6 7">
    <name type="scientific">Streptomyces millisiae</name>
    <dbReference type="NCBI Taxonomy" id="3075542"/>
    <lineage>
        <taxon>Bacteria</taxon>
        <taxon>Bacillati</taxon>
        <taxon>Actinomycetota</taxon>
        <taxon>Actinomycetes</taxon>
        <taxon>Kitasatosporales</taxon>
        <taxon>Streptomycetaceae</taxon>
        <taxon>Streptomyces</taxon>
    </lineage>
</organism>
<dbReference type="InterPro" id="IPR036390">
    <property type="entry name" value="WH_DNA-bd_sf"/>
</dbReference>
<proteinExistence type="inferred from homology"/>
<dbReference type="RefSeq" id="WP_311594793.1">
    <property type="nucleotide sequence ID" value="NZ_JAVREM010000001.1"/>
</dbReference>
<evidence type="ECO:0000256" key="2">
    <source>
        <dbReference type="ARBA" id="ARBA00023015"/>
    </source>
</evidence>
<keyword evidence="4" id="KW-0804">Transcription</keyword>
<dbReference type="InterPro" id="IPR000847">
    <property type="entry name" value="LysR_HTH_N"/>
</dbReference>
<dbReference type="Pfam" id="PF00126">
    <property type="entry name" value="HTH_1"/>
    <property type="match status" value="1"/>
</dbReference>
<dbReference type="EMBL" id="JAVREM010000001">
    <property type="protein sequence ID" value="MDT0317065.1"/>
    <property type="molecule type" value="Genomic_DNA"/>
</dbReference>
<feature type="domain" description="HTH lysR-type" evidence="5">
    <location>
        <begin position="1"/>
        <end position="58"/>
    </location>
</feature>
<keyword evidence="2" id="KW-0805">Transcription regulation</keyword>
<dbReference type="PANTHER" id="PTHR30346:SF28">
    <property type="entry name" value="HTH-TYPE TRANSCRIPTIONAL REGULATOR CYNR"/>
    <property type="match status" value="1"/>
</dbReference>
<evidence type="ECO:0000259" key="5">
    <source>
        <dbReference type="PROSITE" id="PS50931"/>
    </source>
</evidence>
<evidence type="ECO:0000256" key="3">
    <source>
        <dbReference type="ARBA" id="ARBA00023125"/>
    </source>
</evidence>